<dbReference type="AlphaFoldDB" id="A0A0C6FAK3"/>
<reference evidence="2" key="2">
    <citation type="submission" date="2015-01" db="EMBL/GenBank/DDBJ databases">
        <title>Complete genome sequence of Methylobacterium aquaticum strain 22A.</title>
        <authorList>
            <person name="Tani A."/>
            <person name="Ogura Y."/>
            <person name="Hayashi T."/>
        </authorList>
    </citation>
    <scope>NUCLEOTIDE SEQUENCE [LARGE SCALE GENOMIC DNA]</scope>
    <source>
        <strain evidence="2">MA-22A</strain>
    </source>
</reference>
<dbReference type="KEGG" id="maqu:Maq22A_c01470"/>
<dbReference type="RefSeq" id="WP_167543869.1">
    <property type="nucleotide sequence ID" value="NZ_AP014704.1"/>
</dbReference>
<proteinExistence type="predicted"/>
<dbReference type="EMBL" id="AP014704">
    <property type="protein sequence ID" value="BAQ43792.1"/>
    <property type="molecule type" value="Genomic_DNA"/>
</dbReference>
<dbReference type="Proteomes" id="UP000061432">
    <property type="component" value="Chromosome"/>
</dbReference>
<evidence type="ECO:0000313" key="1">
    <source>
        <dbReference type="EMBL" id="BAQ43792.1"/>
    </source>
</evidence>
<protein>
    <submittedName>
        <fullName evidence="1">Uncharacterized protein</fullName>
    </submittedName>
</protein>
<organism evidence="1 2">
    <name type="scientific">Methylobacterium aquaticum</name>
    <dbReference type="NCBI Taxonomy" id="270351"/>
    <lineage>
        <taxon>Bacteria</taxon>
        <taxon>Pseudomonadati</taxon>
        <taxon>Pseudomonadota</taxon>
        <taxon>Alphaproteobacteria</taxon>
        <taxon>Hyphomicrobiales</taxon>
        <taxon>Methylobacteriaceae</taxon>
        <taxon>Methylobacterium</taxon>
    </lineage>
</organism>
<gene>
    <name evidence="1" type="ORF">Maq22A_c01470</name>
</gene>
<accession>A0A0C6FAK3</accession>
<sequence>MMSSWFSRLAAALRGLLPGRPQPDPGTWILLGDGRGVSWSGDAKAPALTGPTPPPAR</sequence>
<name>A0A0C6FAK3_9HYPH</name>
<reference evidence="1 2" key="1">
    <citation type="journal article" date="2015" name="Genome Announc.">
        <title>Complete Genome Sequence of Methylobacterium aquaticum Strain 22A, Isolated from Racomitrium japonicum Moss.</title>
        <authorList>
            <person name="Tani A."/>
            <person name="Ogura Y."/>
            <person name="Hayashi T."/>
            <person name="Kimbara K."/>
        </authorList>
    </citation>
    <scope>NUCLEOTIDE SEQUENCE [LARGE SCALE GENOMIC DNA]</scope>
    <source>
        <strain evidence="1 2">MA-22A</strain>
    </source>
</reference>
<evidence type="ECO:0000313" key="2">
    <source>
        <dbReference type="Proteomes" id="UP000061432"/>
    </source>
</evidence>